<dbReference type="Gene3D" id="3.30.70.270">
    <property type="match status" value="1"/>
</dbReference>
<evidence type="ECO:0000313" key="4">
    <source>
        <dbReference type="EMBL" id="GGB51920.1"/>
    </source>
</evidence>
<dbReference type="Proteomes" id="UP000646152">
    <property type="component" value="Unassembled WGS sequence"/>
</dbReference>
<dbReference type="InterPro" id="IPR001633">
    <property type="entry name" value="EAL_dom"/>
</dbReference>
<dbReference type="SUPFAM" id="SSF55073">
    <property type="entry name" value="Nucleotide cyclase"/>
    <property type="match status" value="1"/>
</dbReference>
<dbReference type="InterPro" id="IPR043128">
    <property type="entry name" value="Rev_trsase/Diguanyl_cyclase"/>
</dbReference>
<keyword evidence="5" id="KW-1185">Reference proteome</keyword>
<dbReference type="SMART" id="SM00052">
    <property type="entry name" value="EAL"/>
    <property type="match status" value="1"/>
</dbReference>
<evidence type="ECO:0000259" key="2">
    <source>
        <dbReference type="PROSITE" id="PS50883"/>
    </source>
</evidence>
<dbReference type="PROSITE" id="PS50887">
    <property type="entry name" value="GGDEF"/>
    <property type="match status" value="1"/>
</dbReference>
<gene>
    <name evidence="4" type="ORF">GCM10011502_26320</name>
</gene>
<dbReference type="RefSeq" id="WP_188630593.1">
    <property type="nucleotide sequence ID" value="NZ_BMKE01000026.1"/>
</dbReference>
<dbReference type="InterPro" id="IPR029787">
    <property type="entry name" value="Nucleotide_cyclase"/>
</dbReference>
<comment type="caution">
    <text evidence="4">The sequence shown here is derived from an EMBL/GenBank/DDBJ whole genome shotgun (WGS) entry which is preliminary data.</text>
</comment>
<dbReference type="PROSITE" id="PS50883">
    <property type="entry name" value="EAL"/>
    <property type="match status" value="1"/>
</dbReference>
<dbReference type="Gene3D" id="3.20.20.450">
    <property type="entry name" value="EAL domain"/>
    <property type="match status" value="1"/>
</dbReference>
<dbReference type="InterPro" id="IPR035919">
    <property type="entry name" value="EAL_sf"/>
</dbReference>
<feature type="domain" description="EAL" evidence="2">
    <location>
        <begin position="388"/>
        <end position="642"/>
    </location>
</feature>
<sequence>MKRIFASYPHIDGQYGRVHPFKLALGGMLLLGIVWLGSHATHTLMNIRQHNALLEQRTYEVPWSLMQLQLEMGRFLDAVRLRHADAITQEEFMLRYDILWSRTPILLSNQFKNTLSERPDLWLLIRQIDTRVHELEPSVQALQPGAADYLLILTELSPYLEPLSRTVTATMHDNVRFYAEYDQAYRKLGKQLYHQIIGLFIVLGLLLLLLFRELRRYWQLQQQDPLTGLPNRFALQRHLTPMIEQAVPFSVTVLELKDFTEYHHRFGFKVIDSLLQECCLRLQHSLQPHEFIAQPDQNGVMIVARGVVELEEVRAQMSRFRQALAEKAVIDAHNFYMEPIMGVVLYPADADNLVDLLARGELALELCKKNKSPYVFFDPSLLKEMSRRQQLAKDLPAALDSGSLSLQLQPVVEWPGRQCIGLQVLMSWHHPSFGVISTTELLRVTEQYQRSESLTLWALRSVCAQLTTWQRYSSASLFISLKIPTALFRAGVEQSLLQVLESYAVSPESLVLEISENVAMKDPRESMIIMEGIRAAGIRIIMSEFGSGCSALGYLSQLPLNWLQLDPTFCSGIEHEGGPRRQLETLVAMGQLLQLPIIHCGVDHPAELAVLETLASPLLVQGDTVGEILLATEVRAWLEQYGQQ</sequence>
<organism evidence="4 5">
    <name type="scientific">Oceanisphaera marina</name>
    <dbReference type="NCBI Taxonomy" id="2017550"/>
    <lineage>
        <taxon>Bacteria</taxon>
        <taxon>Pseudomonadati</taxon>
        <taxon>Pseudomonadota</taxon>
        <taxon>Gammaproteobacteria</taxon>
        <taxon>Aeromonadales</taxon>
        <taxon>Aeromonadaceae</taxon>
        <taxon>Oceanisphaera</taxon>
    </lineage>
</organism>
<name>A0ABQ1IT66_9GAMM</name>
<dbReference type="InterPro" id="IPR000160">
    <property type="entry name" value="GGDEF_dom"/>
</dbReference>
<dbReference type="Pfam" id="PF00563">
    <property type="entry name" value="EAL"/>
    <property type="match status" value="1"/>
</dbReference>
<evidence type="ECO:0000256" key="1">
    <source>
        <dbReference type="SAM" id="Phobius"/>
    </source>
</evidence>
<dbReference type="EMBL" id="BMKE01000026">
    <property type="protein sequence ID" value="GGB51920.1"/>
    <property type="molecule type" value="Genomic_DNA"/>
</dbReference>
<protein>
    <submittedName>
        <fullName evidence="4">GGDEF-domain containing protein</fullName>
    </submittedName>
</protein>
<dbReference type="SMART" id="SM00267">
    <property type="entry name" value="GGDEF"/>
    <property type="match status" value="1"/>
</dbReference>
<evidence type="ECO:0000313" key="5">
    <source>
        <dbReference type="Proteomes" id="UP000646152"/>
    </source>
</evidence>
<keyword evidence="1" id="KW-1133">Transmembrane helix</keyword>
<reference evidence="5" key="1">
    <citation type="journal article" date="2019" name="Int. J. Syst. Evol. Microbiol.">
        <title>The Global Catalogue of Microorganisms (GCM) 10K type strain sequencing project: providing services to taxonomists for standard genome sequencing and annotation.</title>
        <authorList>
            <consortium name="The Broad Institute Genomics Platform"/>
            <consortium name="The Broad Institute Genome Sequencing Center for Infectious Disease"/>
            <person name="Wu L."/>
            <person name="Ma J."/>
        </authorList>
    </citation>
    <scope>NUCLEOTIDE SEQUENCE [LARGE SCALE GENOMIC DNA]</scope>
    <source>
        <strain evidence="5">CGMCC 1.15923</strain>
    </source>
</reference>
<feature type="transmembrane region" description="Helical" evidence="1">
    <location>
        <begin position="192"/>
        <end position="211"/>
    </location>
</feature>
<proteinExistence type="predicted"/>
<feature type="transmembrane region" description="Helical" evidence="1">
    <location>
        <begin position="21"/>
        <end position="38"/>
    </location>
</feature>
<accession>A0ABQ1IT66</accession>
<feature type="domain" description="GGDEF" evidence="3">
    <location>
        <begin position="247"/>
        <end position="379"/>
    </location>
</feature>
<dbReference type="Pfam" id="PF00990">
    <property type="entry name" value="GGDEF"/>
    <property type="match status" value="1"/>
</dbReference>
<keyword evidence="1" id="KW-0472">Membrane</keyword>
<dbReference type="InterPro" id="IPR050706">
    <property type="entry name" value="Cyclic-di-GMP_PDE-like"/>
</dbReference>
<dbReference type="CDD" id="cd01949">
    <property type="entry name" value="GGDEF"/>
    <property type="match status" value="1"/>
</dbReference>
<dbReference type="SUPFAM" id="SSF141868">
    <property type="entry name" value="EAL domain-like"/>
    <property type="match status" value="1"/>
</dbReference>
<dbReference type="PANTHER" id="PTHR33121">
    <property type="entry name" value="CYCLIC DI-GMP PHOSPHODIESTERASE PDEF"/>
    <property type="match status" value="1"/>
</dbReference>
<keyword evidence="1" id="KW-0812">Transmembrane</keyword>
<evidence type="ECO:0000259" key="3">
    <source>
        <dbReference type="PROSITE" id="PS50887"/>
    </source>
</evidence>
<dbReference type="PANTHER" id="PTHR33121:SF70">
    <property type="entry name" value="SIGNALING PROTEIN YKOW"/>
    <property type="match status" value="1"/>
</dbReference>
<dbReference type="CDD" id="cd01948">
    <property type="entry name" value="EAL"/>
    <property type="match status" value="1"/>
</dbReference>